<evidence type="ECO:0000256" key="1">
    <source>
        <dbReference type="ARBA" id="ARBA00022679"/>
    </source>
</evidence>
<name>A0A382BYY4_9ZZZZ</name>
<evidence type="ECO:0000256" key="4">
    <source>
        <dbReference type="ARBA" id="ARBA00022840"/>
    </source>
</evidence>
<dbReference type="PANTHER" id="PTHR43289">
    <property type="entry name" value="MITOGEN-ACTIVATED PROTEIN KINASE KINASE KINASE 20-RELATED"/>
    <property type="match status" value="1"/>
</dbReference>
<dbReference type="AlphaFoldDB" id="A0A382BYY4"/>
<evidence type="ECO:0000256" key="3">
    <source>
        <dbReference type="ARBA" id="ARBA00022777"/>
    </source>
</evidence>
<dbReference type="Pfam" id="PF00069">
    <property type="entry name" value="Pkinase"/>
    <property type="match status" value="1"/>
</dbReference>
<reference evidence="6" key="1">
    <citation type="submission" date="2018-05" db="EMBL/GenBank/DDBJ databases">
        <authorList>
            <person name="Lanie J.A."/>
            <person name="Ng W.-L."/>
            <person name="Kazmierczak K.M."/>
            <person name="Andrzejewski T.M."/>
            <person name="Davidsen T.M."/>
            <person name="Wayne K.J."/>
            <person name="Tettelin H."/>
            <person name="Glass J.I."/>
            <person name="Rusch D."/>
            <person name="Podicherti R."/>
            <person name="Tsui H.-C.T."/>
            <person name="Winkler M.E."/>
        </authorList>
    </citation>
    <scope>NUCLEOTIDE SEQUENCE</scope>
</reference>
<evidence type="ECO:0000256" key="2">
    <source>
        <dbReference type="ARBA" id="ARBA00022741"/>
    </source>
</evidence>
<dbReference type="Gene3D" id="3.30.200.20">
    <property type="entry name" value="Phosphorylase Kinase, domain 1"/>
    <property type="match status" value="1"/>
</dbReference>
<dbReference type="EMBL" id="UINC01031744">
    <property type="protein sequence ID" value="SVB18273.1"/>
    <property type="molecule type" value="Genomic_DNA"/>
</dbReference>
<dbReference type="GO" id="GO:0004674">
    <property type="term" value="F:protein serine/threonine kinase activity"/>
    <property type="evidence" value="ECO:0007669"/>
    <property type="project" value="TreeGrafter"/>
</dbReference>
<feature type="non-terminal residue" evidence="6">
    <location>
        <position position="132"/>
    </location>
</feature>
<dbReference type="InterPro" id="IPR000719">
    <property type="entry name" value="Prot_kinase_dom"/>
</dbReference>
<keyword evidence="1" id="KW-0808">Transferase</keyword>
<evidence type="ECO:0000259" key="5">
    <source>
        <dbReference type="PROSITE" id="PS50011"/>
    </source>
</evidence>
<accession>A0A382BYY4</accession>
<keyword evidence="3" id="KW-0418">Kinase</keyword>
<dbReference type="GO" id="GO:0005524">
    <property type="term" value="F:ATP binding"/>
    <property type="evidence" value="ECO:0007669"/>
    <property type="project" value="UniProtKB-KW"/>
</dbReference>
<dbReference type="PANTHER" id="PTHR43289:SF6">
    <property type="entry name" value="SERINE_THREONINE-PROTEIN KINASE NEKL-3"/>
    <property type="match status" value="1"/>
</dbReference>
<evidence type="ECO:0000313" key="6">
    <source>
        <dbReference type="EMBL" id="SVB18273.1"/>
    </source>
</evidence>
<proteinExistence type="predicted"/>
<dbReference type="SUPFAM" id="SSF56112">
    <property type="entry name" value="Protein kinase-like (PK-like)"/>
    <property type="match status" value="1"/>
</dbReference>
<feature type="domain" description="Protein kinase" evidence="5">
    <location>
        <begin position="13"/>
        <end position="132"/>
    </location>
</feature>
<protein>
    <recommendedName>
        <fullName evidence="5">Protein kinase domain-containing protein</fullName>
    </recommendedName>
</protein>
<gene>
    <name evidence="6" type="ORF">METZ01_LOCUS171127</name>
</gene>
<keyword evidence="2" id="KW-0547">Nucleotide-binding</keyword>
<keyword evidence="4" id="KW-0067">ATP-binding</keyword>
<dbReference type="InterPro" id="IPR011009">
    <property type="entry name" value="Kinase-like_dom_sf"/>
</dbReference>
<dbReference type="PROSITE" id="PS50011">
    <property type="entry name" value="PROTEIN_KINASE_DOM"/>
    <property type="match status" value="1"/>
</dbReference>
<sequence length="132" mass="15152">MATLFEIESYLKFDIVEKIADGRMGAVFRAYQIGSEGFAKEVAIKVMHERFAMQRQFIENFIGEGKLVADLIHPQIVQIYNFGDEGKSLYRRMGAQDGVKLQGDQRAYYMVMEFIRGVNLAEFIREVKAQGK</sequence>
<organism evidence="6">
    <name type="scientific">marine metagenome</name>
    <dbReference type="NCBI Taxonomy" id="408172"/>
    <lineage>
        <taxon>unclassified sequences</taxon>
        <taxon>metagenomes</taxon>
        <taxon>ecological metagenomes</taxon>
    </lineage>
</organism>